<sequence>MGAKPLDVNRYATKKTIAQGMLDIALLTANANQLKYILQVGEKHEFYKPLLVLIATSIFLQVFMGMIFLSLNLLRDCRFHLIEYKTSSLFINQVPVVCTFMVFTINIIIGAFDSGLASIVPTSTFNAPAVLVGGIFLVVGGLDIKKEKDQRKCLILNDVSVIMVFLITTINVTISGFGFDVSSSPTNTNLKKQT</sequence>
<name>A0A6G0U7E8_APHGL</name>
<evidence type="ECO:0000256" key="5">
    <source>
        <dbReference type="ARBA" id="ARBA00022989"/>
    </source>
</evidence>
<protein>
    <submittedName>
        <fullName evidence="8">Uncharacterized protein</fullName>
    </submittedName>
</protein>
<accession>A0A6G0U7E8</accession>
<dbReference type="AlphaFoldDB" id="A0A6G0U7E8"/>
<organism evidence="8 9">
    <name type="scientific">Aphis glycines</name>
    <name type="common">Soybean aphid</name>
    <dbReference type="NCBI Taxonomy" id="307491"/>
    <lineage>
        <taxon>Eukaryota</taxon>
        <taxon>Metazoa</taxon>
        <taxon>Ecdysozoa</taxon>
        <taxon>Arthropoda</taxon>
        <taxon>Hexapoda</taxon>
        <taxon>Insecta</taxon>
        <taxon>Pterygota</taxon>
        <taxon>Neoptera</taxon>
        <taxon>Paraneoptera</taxon>
        <taxon>Hemiptera</taxon>
        <taxon>Sternorrhyncha</taxon>
        <taxon>Aphidomorpha</taxon>
        <taxon>Aphidoidea</taxon>
        <taxon>Aphididae</taxon>
        <taxon>Aphidini</taxon>
        <taxon>Aphis</taxon>
        <taxon>Aphis</taxon>
    </lineage>
</organism>
<evidence type="ECO:0000256" key="4">
    <source>
        <dbReference type="ARBA" id="ARBA00022889"/>
    </source>
</evidence>
<evidence type="ECO:0000256" key="7">
    <source>
        <dbReference type="SAM" id="Phobius"/>
    </source>
</evidence>
<reference evidence="8 9" key="1">
    <citation type="submission" date="2019-08" db="EMBL/GenBank/DDBJ databases">
        <title>The genome of the soybean aphid Biotype 1, its phylome, world population structure and adaptation to the North American continent.</title>
        <authorList>
            <person name="Giordano R."/>
            <person name="Donthu R.K."/>
            <person name="Hernandez A.G."/>
            <person name="Wright C.L."/>
            <person name="Zimin A.V."/>
        </authorList>
    </citation>
    <scope>NUCLEOTIDE SEQUENCE [LARGE SCALE GENOMIC DNA]</scope>
    <source>
        <tissue evidence="8">Whole aphids</tissue>
    </source>
</reference>
<evidence type="ECO:0000256" key="2">
    <source>
        <dbReference type="ARBA" id="ARBA00008141"/>
    </source>
</evidence>
<comment type="subcellular location">
    <subcellularLocation>
        <location evidence="1">Membrane</location>
        <topology evidence="1">Multi-pass membrane protein</topology>
    </subcellularLocation>
</comment>
<feature type="transmembrane region" description="Helical" evidence="7">
    <location>
        <begin position="124"/>
        <end position="142"/>
    </location>
</feature>
<keyword evidence="5 7" id="KW-1133">Transmembrane helix</keyword>
<dbReference type="OrthoDB" id="6114058at2759"/>
<feature type="transmembrane region" description="Helical" evidence="7">
    <location>
        <begin position="94"/>
        <end position="112"/>
    </location>
</feature>
<feature type="transmembrane region" description="Helical" evidence="7">
    <location>
        <begin position="50"/>
        <end position="74"/>
    </location>
</feature>
<evidence type="ECO:0000313" key="8">
    <source>
        <dbReference type="EMBL" id="KAE9544873.1"/>
    </source>
</evidence>
<keyword evidence="9" id="KW-1185">Reference proteome</keyword>
<gene>
    <name evidence="8" type="ORF">AGLY_000416</name>
</gene>
<dbReference type="InterPro" id="IPR007007">
    <property type="entry name" value="Ninjurin"/>
</dbReference>
<keyword evidence="6 7" id="KW-0472">Membrane</keyword>
<comment type="similarity">
    <text evidence="2">Belongs to the ninjurin family.</text>
</comment>
<dbReference type="GO" id="GO:0016020">
    <property type="term" value="C:membrane"/>
    <property type="evidence" value="ECO:0007669"/>
    <property type="project" value="UniProtKB-SubCell"/>
</dbReference>
<evidence type="ECO:0000256" key="1">
    <source>
        <dbReference type="ARBA" id="ARBA00004141"/>
    </source>
</evidence>
<keyword evidence="4" id="KW-0130">Cell adhesion</keyword>
<evidence type="ECO:0000313" key="9">
    <source>
        <dbReference type="Proteomes" id="UP000475862"/>
    </source>
</evidence>
<evidence type="ECO:0000256" key="3">
    <source>
        <dbReference type="ARBA" id="ARBA00022692"/>
    </source>
</evidence>
<dbReference type="Pfam" id="PF04923">
    <property type="entry name" value="Ninjurin"/>
    <property type="match status" value="2"/>
</dbReference>
<dbReference type="GO" id="GO:0042246">
    <property type="term" value="P:tissue regeneration"/>
    <property type="evidence" value="ECO:0007669"/>
    <property type="project" value="InterPro"/>
</dbReference>
<dbReference type="PANTHER" id="PTHR12316:SF17">
    <property type="entry name" value="NINJURIN C, ISOFORM D"/>
    <property type="match status" value="1"/>
</dbReference>
<feature type="transmembrane region" description="Helical" evidence="7">
    <location>
        <begin position="154"/>
        <end position="179"/>
    </location>
</feature>
<proteinExistence type="inferred from homology"/>
<evidence type="ECO:0000256" key="6">
    <source>
        <dbReference type="ARBA" id="ARBA00023136"/>
    </source>
</evidence>
<dbReference type="PANTHER" id="PTHR12316">
    <property type="entry name" value="NINJURIN-RELATED"/>
    <property type="match status" value="1"/>
</dbReference>
<comment type="caution">
    <text evidence="8">The sequence shown here is derived from an EMBL/GenBank/DDBJ whole genome shotgun (WGS) entry which is preliminary data.</text>
</comment>
<dbReference type="EMBL" id="VYZN01000001">
    <property type="protein sequence ID" value="KAE9544873.1"/>
    <property type="molecule type" value="Genomic_DNA"/>
</dbReference>
<dbReference type="GO" id="GO:0007155">
    <property type="term" value="P:cell adhesion"/>
    <property type="evidence" value="ECO:0007669"/>
    <property type="project" value="UniProtKB-KW"/>
</dbReference>
<keyword evidence="3 7" id="KW-0812">Transmembrane</keyword>
<dbReference type="Proteomes" id="UP000475862">
    <property type="component" value="Unassembled WGS sequence"/>
</dbReference>